<dbReference type="EMBL" id="CP107246">
    <property type="protein sequence ID" value="WIM06274.1"/>
    <property type="molecule type" value="Genomic_DNA"/>
</dbReference>
<organism evidence="1">
    <name type="scientific">Candidatus Nitricoxidivorans perseverans</name>
    <dbReference type="NCBI Taxonomy" id="2975601"/>
    <lineage>
        <taxon>Bacteria</taxon>
        <taxon>Pseudomonadati</taxon>
        <taxon>Pseudomonadota</taxon>
        <taxon>Betaproteobacteria</taxon>
        <taxon>Nitrosomonadales</taxon>
        <taxon>Sterolibacteriaceae</taxon>
        <taxon>Candidatus Nitricoxidivorans</taxon>
    </lineage>
</organism>
<accession>A0AA49FM33</accession>
<gene>
    <name evidence="1" type="ORF">OHM77_02990</name>
</gene>
<evidence type="ECO:0000313" key="1">
    <source>
        <dbReference type="EMBL" id="WIM06274.1"/>
    </source>
</evidence>
<dbReference type="KEGG" id="npv:OHM77_02990"/>
<name>A0AA49FM33_9PROT</name>
<dbReference type="Proteomes" id="UP001234916">
    <property type="component" value="Chromosome"/>
</dbReference>
<proteinExistence type="predicted"/>
<dbReference type="AlphaFoldDB" id="A0AA49FM33"/>
<reference evidence="1" key="1">
    <citation type="journal article" date="2023" name="Nat. Microbiol.">
        <title>Enrichment and characterization of a nitric oxide-reducing microbial community in a continuous bioreactor.</title>
        <authorList>
            <person name="Garrido-Amador P."/>
            <person name="Stortenbeker N."/>
            <person name="Wessels H.J.C.T."/>
            <person name="Speth D.R."/>
            <person name="Garcia-Heredia I."/>
            <person name="Kartal B."/>
        </authorList>
    </citation>
    <scope>NUCLEOTIDE SEQUENCE</scope>
    <source>
        <strain evidence="1">MAG1</strain>
    </source>
</reference>
<protein>
    <submittedName>
        <fullName evidence="1">Pyocin activator PrtN family protein</fullName>
    </submittedName>
</protein>
<sequence>MNHVTTKNSLEILSLRYGRSLLPLSVAAREIGINLRTAHNQISKGRFPVPTILQTRRRYVHVEDLAGYIDRLRRTSGTGNHLPMEVTQANGRTEKLAIQTSNA</sequence>